<proteinExistence type="inferred from homology"/>
<evidence type="ECO:0008006" key="9">
    <source>
        <dbReference type="Google" id="ProtNLM"/>
    </source>
</evidence>
<evidence type="ECO:0000256" key="4">
    <source>
        <dbReference type="ARBA" id="ARBA00022980"/>
    </source>
</evidence>
<evidence type="ECO:0000256" key="5">
    <source>
        <dbReference type="ARBA" id="ARBA00023128"/>
    </source>
</evidence>
<reference evidence="7 8" key="1">
    <citation type="submission" date="2024-11" db="EMBL/GenBank/DDBJ databases">
        <title>Chromosome-level genome assembly of the freshwater bivalve Anodonta woodiana.</title>
        <authorList>
            <person name="Chen X."/>
        </authorList>
    </citation>
    <scope>NUCLEOTIDE SEQUENCE [LARGE SCALE GENOMIC DNA]</scope>
    <source>
        <strain evidence="7">MN2024</strain>
        <tissue evidence="7">Gills</tissue>
    </source>
</reference>
<comment type="subcellular location">
    <subcellularLocation>
        <location evidence="1">Mitochondrion</location>
    </subcellularLocation>
</comment>
<evidence type="ECO:0000256" key="6">
    <source>
        <dbReference type="ARBA" id="ARBA00023274"/>
    </source>
</evidence>
<dbReference type="Proteomes" id="UP001634394">
    <property type="component" value="Unassembled WGS sequence"/>
</dbReference>
<dbReference type="PANTHER" id="PTHR21244">
    <property type="entry name" value="MITOCHONDRIAL 28S RIBOSOMAL PROTEIN S24"/>
    <property type="match status" value="1"/>
</dbReference>
<dbReference type="GO" id="GO:0005840">
    <property type="term" value="C:ribosome"/>
    <property type="evidence" value="ECO:0007669"/>
    <property type="project" value="UniProtKB-KW"/>
</dbReference>
<comment type="similarity">
    <text evidence="2">Belongs to the universal ribosomal protein uS3 family.</text>
</comment>
<comment type="caution">
    <text evidence="7">The sequence shown here is derived from an EMBL/GenBank/DDBJ whole genome shotgun (WGS) entry which is preliminary data.</text>
</comment>
<dbReference type="AlphaFoldDB" id="A0ABD3WUL8"/>
<evidence type="ECO:0000256" key="1">
    <source>
        <dbReference type="ARBA" id="ARBA00004173"/>
    </source>
</evidence>
<dbReference type="InterPro" id="IPR026146">
    <property type="entry name" value="Ribosomal_uS3m"/>
</dbReference>
<evidence type="ECO:0000313" key="7">
    <source>
        <dbReference type="EMBL" id="KAL3876343.1"/>
    </source>
</evidence>
<dbReference type="EMBL" id="JBJQND010000005">
    <property type="protein sequence ID" value="KAL3876343.1"/>
    <property type="molecule type" value="Genomic_DNA"/>
</dbReference>
<keyword evidence="4" id="KW-0689">Ribosomal protein</keyword>
<evidence type="ECO:0000313" key="8">
    <source>
        <dbReference type="Proteomes" id="UP001634394"/>
    </source>
</evidence>
<keyword evidence="3" id="KW-0809">Transit peptide</keyword>
<evidence type="ECO:0000256" key="2">
    <source>
        <dbReference type="ARBA" id="ARBA00010761"/>
    </source>
</evidence>
<keyword evidence="8" id="KW-1185">Reference proteome</keyword>
<sequence>MAAYCRSCSVIMQKVNCLGACHPFKSQSLLLHYIRRGFGTSTICRALNPVQNKNLRAGKQKVSINHDKPLTYEQTQPPNMIGVSKSWNSWNSGSLNGEREKNAAQIVFEDIFIRKFMYGTWHNLFANEVIIKRRYNQIIIAGLIEQRNHNTIYFLIGYTEELLSFLLKCPVKIEIQTVADKKDMIFRYI</sequence>
<dbReference type="GO" id="GO:0005739">
    <property type="term" value="C:mitochondrion"/>
    <property type="evidence" value="ECO:0007669"/>
    <property type="project" value="UniProtKB-SubCell"/>
</dbReference>
<evidence type="ECO:0000256" key="3">
    <source>
        <dbReference type="ARBA" id="ARBA00022946"/>
    </source>
</evidence>
<dbReference type="GO" id="GO:1990904">
    <property type="term" value="C:ribonucleoprotein complex"/>
    <property type="evidence" value="ECO:0007669"/>
    <property type="project" value="UniProtKB-KW"/>
</dbReference>
<name>A0ABD3WUL8_SINWO</name>
<dbReference type="PANTHER" id="PTHR21244:SF1">
    <property type="entry name" value="SMALL RIBOSOMAL SUBUNIT PROTEIN US3M"/>
    <property type="match status" value="1"/>
</dbReference>
<keyword evidence="5" id="KW-0496">Mitochondrion</keyword>
<keyword evidence="6" id="KW-0687">Ribonucleoprotein</keyword>
<organism evidence="7 8">
    <name type="scientific">Sinanodonta woodiana</name>
    <name type="common">Chinese pond mussel</name>
    <name type="synonym">Anodonta woodiana</name>
    <dbReference type="NCBI Taxonomy" id="1069815"/>
    <lineage>
        <taxon>Eukaryota</taxon>
        <taxon>Metazoa</taxon>
        <taxon>Spiralia</taxon>
        <taxon>Lophotrochozoa</taxon>
        <taxon>Mollusca</taxon>
        <taxon>Bivalvia</taxon>
        <taxon>Autobranchia</taxon>
        <taxon>Heteroconchia</taxon>
        <taxon>Palaeoheterodonta</taxon>
        <taxon>Unionida</taxon>
        <taxon>Unionoidea</taxon>
        <taxon>Unionidae</taxon>
        <taxon>Unioninae</taxon>
        <taxon>Sinanodonta</taxon>
    </lineage>
</organism>
<protein>
    <recommendedName>
        <fullName evidence="9">Ribosomal protein S24</fullName>
    </recommendedName>
</protein>
<gene>
    <name evidence="7" type="ORF">ACJMK2_034203</name>
</gene>
<accession>A0ABD3WUL8</accession>
<dbReference type="Pfam" id="PF14955">
    <property type="entry name" value="MRP-S24"/>
    <property type="match status" value="1"/>
</dbReference>